<gene>
    <name evidence="3" type="ORF">UT18_C0009G0080</name>
</gene>
<dbReference type="PANTHER" id="PTHR43174:SF1">
    <property type="entry name" value="UDP-N-ACETYLGLUCOSAMINE 2-EPIMERASE"/>
    <property type="match status" value="1"/>
</dbReference>
<dbReference type="GO" id="GO:0016853">
    <property type="term" value="F:isomerase activity"/>
    <property type="evidence" value="ECO:0007669"/>
    <property type="project" value="UniProtKB-KW"/>
</dbReference>
<dbReference type="EMBL" id="LBVV01000009">
    <property type="protein sequence ID" value="KKQ94669.1"/>
    <property type="molecule type" value="Genomic_DNA"/>
</dbReference>
<dbReference type="Pfam" id="PF02350">
    <property type="entry name" value="Epimerase_2"/>
    <property type="match status" value="1"/>
</dbReference>
<proteinExistence type="inferred from homology"/>
<keyword evidence="1" id="KW-0413">Isomerase</keyword>
<dbReference type="PATRIC" id="fig|1618345.3.peg.624"/>
<dbReference type="AlphaFoldDB" id="A0A0G0P974"/>
<evidence type="ECO:0000259" key="2">
    <source>
        <dbReference type="Pfam" id="PF02350"/>
    </source>
</evidence>
<accession>A0A0G0P974</accession>
<evidence type="ECO:0000313" key="3">
    <source>
        <dbReference type="EMBL" id="KKQ94669.1"/>
    </source>
</evidence>
<dbReference type="Proteomes" id="UP000034207">
    <property type="component" value="Unassembled WGS sequence"/>
</dbReference>
<dbReference type="SUPFAM" id="SSF53756">
    <property type="entry name" value="UDP-Glycosyltransferase/glycogen phosphorylase"/>
    <property type="match status" value="1"/>
</dbReference>
<dbReference type="InterPro" id="IPR029767">
    <property type="entry name" value="WecB-like"/>
</dbReference>
<sequence>MTEKNKKGVKIFIILGTKAQLIKMAPIMLEFDKQKIPYKFIFTGQHKETINKLELDFKIRKPDFVLYDGPDITSIFKMIIWACKITTKAILNKKKFFGKTKNGIVLVHGDTFSTLVGAIIGKLAGFKVGHVEAGLRSFNLRDPFPEELIRVIVFRMADYFFCPGNWALKNLKKYSGKKINLHNNTLQDSLSLALISVNNTKSNIPEEPYCVCSIHRFENIFNKNKLKDIVDKIEKISKDFPVVFILHMPTKKKLNEFNLLVNLKSNKNIELRNRCGYFDFIKLINSSRFLISDGGSNQEETYYLGLPVLLFRNATERKEGLGKNAFLSHLSEKKINYFLKNINKFRTNKINIIESPSSIAVEFLKKEFA</sequence>
<dbReference type="STRING" id="1618345.UT18_C0009G0080"/>
<name>A0A0G0P974_UNCC2</name>
<comment type="caution">
    <text evidence="3">The sequence shown here is derived from an EMBL/GenBank/DDBJ whole genome shotgun (WGS) entry which is preliminary data.</text>
</comment>
<evidence type="ECO:0000313" key="4">
    <source>
        <dbReference type="Proteomes" id="UP000034207"/>
    </source>
</evidence>
<protein>
    <submittedName>
        <fullName evidence="3">UDP-N-acetylglucosamine 2-epimerase</fullName>
    </submittedName>
</protein>
<feature type="domain" description="UDP-N-acetylglucosamine 2-epimerase" evidence="2">
    <location>
        <begin position="34"/>
        <end position="337"/>
    </location>
</feature>
<evidence type="ECO:0000256" key="1">
    <source>
        <dbReference type="RuleBase" id="RU003513"/>
    </source>
</evidence>
<dbReference type="PANTHER" id="PTHR43174">
    <property type="entry name" value="UDP-N-ACETYLGLUCOSAMINE 2-EPIMERASE"/>
    <property type="match status" value="1"/>
</dbReference>
<reference evidence="3 4" key="1">
    <citation type="journal article" date="2015" name="Nature">
        <title>rRNA introns, odd ribosomes, and small enigmatic genomes across a large radiation of phyla.</title>
        <authorList>
            <person name="Brown C.T."/>
            <person name="Hug L.A."/>
            <person name="Thomas B.C."/>
            <person name="Sharon I."/>
            <person name="Castelle C.J."/>
            <person name="Singh A."/>
            <person name="Wilkins M.J."/>
            <person name="Williams K.H."/>
            <person name="Banfield J.F."/>
        </authorList>
    </citation>
    <scope>NUCLEOTIDE SEQUENCE [LARGE SCALE GENOMIC DNA]</scope>
</reference>
<dbReference type="Gene3D" id="3.40.50.2000">
    <property type="entry name" value="Glycogen Phosphorylase B"/>
    <property type="match status" value="2"/>
</dbReference>
<comment type="similarity">
    <text evidence="1">Belongs to the UDP-N-acetylglucosamine 2-epimerase family.</text>
</comment>
<organism evidence="3 4">
    <name type="scientific">candidate division CPR2 bacterium GW2011_GWC2_39_10</name>
    <dbReference type="NCBI Taxonomy" id="1618345"/>
    <lineage>
        <taxon>Bacteria</taxon>
        <taxon>Bacteria division CPR2</taxon>
    </lineage>
</organism>
<dbReference type="InterPro" id="IPR003331">
    <property type="entry name" value="UDP_GlcNAc_Epimerase_2_dom"/>
</dbReference>